<accession>A0A382CE11</accession>
<protein>
    <recommendedName>
        <fullName evidence="9">NADH-quinone oxidoreductase subunit</fullName>
    </recommendedName>
</protein>
<organism evidence="8">
    <name type="scientific">marine metagenome</name>
    <dbReference type="NCBI Taxonomy" id="408172"/>
    <lineage>
        <taxon>unclassified sequences</taxon>
        <taxon>metagenomes</taxon>
        <taxon>ecological metagenomes</taxon>
    </lineage>
</organism>
<feature type="transmembrane region" description="Helical" evidence="7">
    <location>
        <begin position="65"/>
        <end position="90"/>
    </location>
</feature>
<keyword evidence="3" id="KW-0813">Transport</keyword>
<sequence length="123" mass="13986">VAPEGFATSYTAVMVMALVGFVGMGIMFAASRLLAPRKSSEMKDLPYECGIPPAPYSWSQLHVRYYIFAILFLIFDVETVFIFPWAMVFLNSVSAVFYEMLIFIGILFFGVIYGWRKGVLQWI</sequence>
<evidence type="ECO:0000256" key="5">
    <source>
        <dbReference type="ARBA" id="ARBA00022989"/>
    </source>
</evidence>
<evidence type="ECO:0000256" key="4">
    <source>
        <dbReference type="ARBA" id="ARBA00022692"/>
    </source>
</evidence>
<comment type="subcellular location">
    <subcellularLocation>
        <location evidence="1">Membrane</location>
        <topology evidence="1">Multi-pass membrane protein</topology>
    </subcellularLocation>
</comment>
<dbReference type="PANTHER" id="PTHR11058">
    <property type="entry name" value="NADH-UBIQUINONE OXIDOREDUCTASE CHAIN 3"/>
    <property type="match status" value="1"/>
</dbReference>
<dbReference type="InterPro" id="IPR000440">
    <property type="entry name" value="NADH_UbQ/plastoQ_OxRdtase_su3"/>
</dbReference>
<dbReference type="PANTHER" id="PTHR11058:SF9">
    <property type="entry name" value="NADH-UBIQUINONE OXIDOREDUCTASE CHAIN 3"/>
    <property type="match status" value="1"/>
</dbReference>
<dbReference type="GO" id="GO:0008137">
    <property type="term" value="F:NADH dehydrogenase (ubiquinone) activity"/>
    <property type="evidence" value="ECO:0007669"/>
    <property type="project" value="InterPro"/>
</dbReference>
<dbReference type="HAMAP" id="MF_01394">
    <property type="entry name" value="NDH1_NuoA"/>
    <property type="match status" value="1"/>
</dbReference>
<feature type="transmembrane region" description="Helical" evidence="7">
    <location>
        <begin position="96"/>
        <end position="115"/>
    </location>
</feature>
<evidence type="ECO:0000256" key="3">
    <source>
        <dbReference type="ARBA" id="ARBA00022448"/>
    </source>
</evidence>
<gene>
    <name evidence="8" type="ORF">METZ01_LOCUS176943</name>
</gene>
<evidence type="ECO:0000256" key="7">
    <source>
        <dbReference type="SAM" id="Phobius"/>
    </source>
</evidence>
<keyword evidence="6 7" id="KW-0472">Membrane</keyword>
<evidence type="ECO:0000256" key="2">
    <source>
        <dbReference type="ARBA" id="ARBA00008472"/>
    </source>
</evidence>
<dbReference type="Gene3D" id="1.20.58.1610">
    <property type="entry name" value="NADH:ubiquinone/plastoquinone oxidoreductase, chain 3"/>
    <property type="match status" value="1"/>
</dbReference>
<reference evidence="8" key="1">
    <citation type="submission" date="2018-05" db="EMBL/GenBank/DDBJ databases">
        <authorList>
            <person name="Lanie J.A."/>
            <person name="Ng W.-L."/>
            <person name="Kazmierczak K.M."/>
            <person name="Andrzejewski T.M."/>
            <person name="Davidsen T.M."/>
            <person name="Wayne K.J."/>
            <person name="Tettelin H."/>
            <person name="Glass J.I."/>
            <person name="Rusch D."/>
            <person name="Podicherti R."/>
            <person name="Tsui H.-C.T."/>
            <person name="Winkler M.E."/>
        </authorList>
    </citation>
    <scope>NUCLEOTIDE SEQUENCE</scope>
</reference>
<feature type="transmembrane region" description="Helical" evidence="7">
    <location>
        <begin position="12"/>
        <end position="35"/>
    </location>
</feature>
<evidence type="ECO:0008006" key="9">
    <source>
        <dbReference type="Google" id="ProtNLM"/>
    </source>
</evidence>
<dbReference type="Pfam" id="PF00507">
    <property type="entry name" value="Oxidored_q4"/>
    <property type="match status" value="1"/>
</dbReference>
<feature type="non-terminal residue" evidence="8">
    <location>
        <position position="1"/>
    </location>
</feature>
<comment type="similarity">
    <text evidence="2">Belongs to the complex I subunit 3 family.</text>
</comment>
<keyword evidence="4 7" id="KW-0812">Transmembrane</keyword>
<name>A0A382CE11_9ZZZZ</name>
<evidence type="ECO:0000256" key="6">
    <source>
        <dbReference type="ARBA" id="ARBA00023136"/>
    </source>
</evidence>
<dbReference type="GO" id="GO:0016651">
    <property type="term" value="F:oxidoreductase activity, acting on NAD(P)H"/>
    <property type="evidence" value="ECO:0007669"/>
    <property type="project" value="InterPro"/>
</dbReference>
<dbReference type="AlphaFoldDB" id="A0A382CE11"/>
<dbReference type="InterPro" id="IPR038430">
    <property type="entry name" value="NDAH_ubi_oxred_su3_sf"/>
</dbReference>
<proteinExistence type="inferred from homology"/>
<keyword evidence="5 7" id="KW-1133">Transmembrane helix</keyword>
<evidence type="ECO:0000313" key="8">
    <source>
        <dbReference type="EMBL" id="SVB24089.1"/>
    </source>
</evidence>
<evidence type="ECO:0000256" key="1">
    <source>
        <dbReference type="ARBA" id="ARBA00004141"/>
    </source>
</evidence>
<dbReference type="GO" id="GO:0030964">
    <property type="term" value="C:NADH dehydrogenase complex"/>
    <property type="evidence" value="ECO:0007669"/>
    <property type="project" value="TreeGrafter"/>
</dbReference>
<dbReference type="EMBL" id="UINC01033974">
    <property type="protein sequence ID" value="SVB24089.1"/>
    <property type="molecule type" value="Genomic_DNA"/>
</dbReference>
<dbReference type="InterPro" id="IPR023043">
    <property type="entry name" value="NAD(P)H_OxRDtase_bac/plastid"/>
</dbReference>